<comment type="caution">
    <text evidence="1">The sequence shown here is derived from an EMBL/GenBank/DDBJ whole genome shotgun (WGS) entry which is preliminary data.</text>
</comment>
<accession>A0AAE1A1S6</accession>
<proteinExistence type="predicted"/>
<dbReference type="EMBL" id="JAWDGP010002843">
    <property type="protein sequence ID" value="KAK3779362.1"/>
    <property type="molecule type" value="Genomic_DNA"/>
</dbReference>
<organism evidence="1 2">
    <name type="scientific">Elysia crispata</name>
    <name type="common">lettuce slug</name>
    <dbReference type="NCBI Taxonomy" id="231223"/>
    <lineage>
        <taxon>Eukaryota</taxon>
        <taxon>Metazoa</taxon>
        <taxon>Spiralia</taxon>
        <taxon>Lophotrochozoa</taxon>
        <taxon>Mollusca</taxon>
        <taxon>Gastropoda</taxon>
        <taxon>Heterobranchia</taxon>
        <taxon>Euthyneura</taxon>
        <taxon>Panpulmonata</taxon>
        <taxon>Sacoglossa</taxon>
        <taxon>Placobranchoidea</taxon>
        <taxon>Plakobranchidae</taxon>
        <taxon>Elysia</taxon>
    </lineage>
</organism>
<reference evidence="1" key="1">
    <citation type="journal article" date="2023" name="G3 (Bethesda)">
        <title>A reference genome for the long-term kleptoplast-retaining sea slug Elysia crispata morphotype clarki.</title>
        <authorList>
            <person name="Eastman K.E."/>
            <person name="Pendleton A.L."/>
            <person name="Shaikh M.A."/>
            <person name="Suttiyut T."/>
            <person name="Ogas R."/>
            <person name="Tomko P."/>
            <person name="Gavelis G."/>
            <person name="Widhalm J.R."/>
            <person name="Wisecaver J.H."/>
        </authorList>
    </citation>
    <scope>NUCLEOTIDE SEQUENCE</scope>
    <source>
        <strain evidence="1">ECLA1</strain>
    </source>
</reference>
<evidence type="ECO:0000313" key="2">
    <source>
        <dbReference type="Proteomes" id="UP001283361"/>
    </source>
</evidence>
<protein>
    <submittedName>
        <fullName evidence="1">Uncharacterized protein</fullName>
    </submittedName>
</protein>
<evidence type="ECO:0000313" key="1">
    <source>
        <dbReference type="EMBL" id="KAK3779362.1"/>
    </source>
</evidence>
<sequence length="110" mass="11946">MCGLQWRRYRFTWKQQILPAGPTGEICAGYNGGDIVLPGSNSFSQLASLQQFLPAGPTVEICAGYNGGDIVLSGSNSFSQLASLVKYVRVTMAEILFYLEATVSPSLPHW</sequence>
<gene>
    <name evidence="1" type="ORF">RRG08_052584</name>
</gene>
<dbReference type="AlphaFoldDB" id="A0AAE1A1S6"/>
<dbReference type="Proteomes" id="UP001283361">
    <property type="component" value="Unassembled WGS sequence"/>
</dbReference>
<name>A0AAE1A1S6_9GAST</name>
<keyword evidence="2" id="KW-1185">Reference proteome</keyword>